<feature type="region of interest" description="Disordered" evidence="8">
    <location>
        <begin position="222"/>
        <end position="244"/>
    </location>
</feature>
<sequence>MRGSGLRRLREDLGAELIRDITLVCLAVGVVGVSYGAITTSEGLPVWTPTYLSIVVLAGASQFLFTALVAAGGSPFAAVLAGLLVNARHLPFGFALADTVKDHRWIGSYLMIDECVAFALAQRDPVRRRLVFFTCGASLVVCWNVGALVGALAGTAIEDTDAFGLDAALPAVLLALVLPALRDRGIRRPALLGAAIALVVTPFVPAGLAVLCSLGGLVLARPGHKEPDRPEPGRPEPDRPEPDA</sequence>
<evidence type="ECO:0000313" key="11">
    <source>
        <dbReference type="Proteomes" id="UP000295198"/>
    </source>
</evidence>
<reference evidence="10 11" key="1">
    <citation type="submission" date="2019-01" db="EMBL/GenBank/DDBJ databases">
        <title>Nocardioides guangzhouensis sp. nov., an actinobacterium isolated from soil.</title>
        <authorList>
            <person name="Fu Y."/>
            <person name="Cai Y."/>
            <person name="Lin Z."/>
            <person name="Chen P."/>
        </authorList>
    </citation>
    <scope>NUCLEOTIDE SEQUENCE [LARGE SCALE GENOMIC DNA]</scope>
    <source>
        <strain evidence="10 11">130</strain>
    </source>
</reference>
<feature type="transmembrane region" description="Helical" evidence="9">
    <location>
        <begin position="163"/>
        <end position="181"/>
    </location>
</feature>
<evidence type="ECO:0000256" key="8">
    <source>
        <dbReference type="SAM" id="MobiDB-lite"/>
    </source>
</evidence>
<evidence type="ECO:0000256" key="3">
    <source>
        <dbReference type="ARBA" id="ARBA00022448"/>
    </source>
</evidence>
<keyword evidence="7 9" id="KW-0472">Membrane</keyword>
<feature type="transmembrane region" description="Helical" evidence="9">
    <location>
        <begin position="193"/>
        <end position="220"/>
    </location>
</feature>
<evidence type="ECO:0000256" key="7">
    <source>
        <dbReference type="ARBA" id="ARBA00023136"/>
    </source>
</evidence>
<comment type="similarity">
    <text evidence="2">Belongs to the AzlC family.</text>
</comment>
<feature type="transmembrane region" description="Helical" evidence="9">
    <location>
        <begin position="130"/>
        <end position="157"/>
    </location>
</feature>
<keyword evidence="4" id="KW-1003">Cell membrane</keyword>
<evidence type="ECO:0000256" key="5">
    <source>
        <dbReference type="ARBA" id="ARBA00022692"/>
    </source>
</evidence>
<dbReference type="PANTHER" id="PTHR34979">
    <property type="entry name" value="INNER MEMBRANE PROTEIN YGAZ"/>
    <property type="match status" value="1"/>
</dbReference>
<keyword evidence="5 9" id="KW-0812">Transmembrane</keyword>
<dbReference type="PANTHER" id="PTHR34979:SF1">
    <property type="entry name" value="INNER MEMBRANE PROTEIN YGAZ"/>
    <property type="match status" value="1"/>
</dbReference>
<keyword evidence="3" id="KW-0813">Transport</keyword>
<dbReference type="RefSeq" id="WP_134719435.1">
    <property type="nucleotide sequence ID" value="NZ_SDKM01000028.1"/>
</dbReference>
<evidence type="ECO:0000256" key="1">
    <source>
        <dbReference type="ARBA" id="ARBA00004651"/>
    </source>
</evidence>
<comment type="subcellular location">
    <subcellularLocation>
        <location evidence="1">Cell membrane</location>
        <topology evidence="1">Multi-pass membrane protein</topology>
    </subcellularLocation>
</comment>
<evidence type="ECO:0000256" key="2">
    <source>
        <dbReference type="ARBA" id="ARBA00010735"/>
    </source>
</evidence>
<comment type="caution">
    <text evidence="10">The sequence shown here is derived from an EMBL/GenBank/DDBJ whole genome shotgun (WGS) entry which is preliminary data.</text>
</comment>
<dbReference type="EMBL" id="SDKM01000028">
    <property type="protein sequence ID" value="RYP83893.1"/>
    <property type="molecule type" value="Genomic_DNA"/>
</dbReference>
<feature type="transmembrane region" description="Helical" evidence="9">
    <location>
        <begin position="50"/>
        <end position="83"/>
    </location>
</feature>
<feature type="transmembrane region" description="Helical" evidence="9">
    <location>
        <begin position="21"/>
        <end position="38"/>
    </location>
</feature>
<dbReference type="Pfam" id="PF03591">
    <property type="entry name" value="AzlC"/>
    <property type="match status" value="1"/>
</dbReference>
<proteinExistence type="inferred from homology"/>
<evidence type="ECO:0000256" key="4">
    <source>
        <dbReference type="ARBA" id="ARBA00022475"/>
    </source>
</evidence>
<accession>A0A4Q4Z7Z1</accession>
<keyword evidence="6 9" id="KW-1133">Transmembrane helix</keyword>
<keyword evidence="11" id="KW-1185">Reference proteome</keyword>
<protein>
    <submittedName>
        <fullName evidence="10">Branched-chain amino acid ABC transporter permease</fullName>
    </submittedName>
</protein>
<organism evidence="10 11">
    <name type="scientific">Nocardioides guangzhouensis</name>
    <dbReference type="NCBI Taxonomy" id="2497878"/>
    <lineage>
        <taxon>Bacteria</taxon>
        <taxon>Bacillati</taxon>
        <taxon>Actinomycetota</taxon>
        <taxon>Actinomycetes</taxon>
        <taxon>Propionibacteriales</taxon>
        <taxon>Nocardioidaceae</taxon>
        <taxon>Nocardioides</taxon>
    </lineage>
</organism>
<dbReference type="InterPro" id="IPR011606">
    <property type="entry name" value="Brnchd-chn_aa_trnsp_permease"/>
</dbReference>
<gene>
    <name evidence="10" type="ORF">EKO23_17595</name>
</gene>
<name>A0A4Q4Z7Z1_9ACTN</name>
<dbReference type="GO" id="GO:1903785">
    <property type="term" value="P:L-valine transmembrane transport"/>
    <property type="evidence" value="ECO:0007669"/>
    <property type="project" value="TreeGrafter"/>
</dbReference>
<dbReference type="Proteomes" id="UP000295198">
    <property type="component" value="Unassembled WGS sequence"/>
</dbReference>
<evidence type="ECO:0000256" key="9">
    <source>
        <dbReference type="SAM" id="Phobius"/>
    </source>
</evidence>
<dbReference type="OrthoDB" id="5195391at2"/>
<evidence type="ECO:0000256" key="6">
    <source>
        <dbReference type="ARBA" id="ARBA00022989"/>
    </source>
</evidence>
<feature type="compositionally biased region" description="Basic and acidic residues" evidence="8">
    <location>
        <begin position="223"/>
        <end position="244"/>
    </location>
</feature>
<evidence type="ECO:0000313" key="10">
    <source>
        <dbReference type="EMBL" id="RYP83893.1"/>
    </source>
</evidence>
<dbReference type="GO" id="GO:0005886">
    <property type="term" value="C:plasma membrane"/>
    <property type="evidence" value="ECO:0007669"/>
    <property type="project" value="UniProtKB-SubCell"/>
</dbReference>
<dbReference type="AlphaFoldDB" id="A0A4Q4Z7Z1"/>